<proteinExistence type="predicted"/>
<dbReference type="InterPro" id="IPR011009">
    <property type="entry name" value="Kinase-like_dom_sf"/>
</dbReference>
<dbReference type="Pfam" id="PF14479">
    <property type="entry name" value="HeLo"/>
    <property type="match status" value="1"/>
</dbReference>
<keyword evidence="4" id="KW-1185">Reference proteome</keyword>
<dbReference type="SUPFAM" id="SSF56112">
    <property type="entry name" value="Protein kinase-like (PK-like)"/>
    <property type="match status" value="1"/>
</dbReference>
<protein>
    <recommendedName>
        <fullName evidence="2">Prion-inhibition and propagation HeLo domain-containing protein</fullName>
    </recommendedName>
</protein>
<dbReference type="RefSeq" id="XP_066704889.1">
    <property type="nucleotide sequence ID" value="XM_066839825.1"/>
</dbReference>
<accession>A0ABR1QS59</accession>
<name>A0ABR1QS59_9PEZI</name>
<evidence type="ECO:0000313" key="3">
    <source>
        <dbReference type="EMBL" id="KAK7962778.1"/>
    </source>
</evidence>
<dbReference type="EMBL" id="JAQQWE010000002">
    <property type="protein sequence ID" value="KAK7962778.1"/>
    <property type="molecule type" value="Genomic_DNA"/>
</dbReference>
<evidence type="ECO:0000256" key="1">
    <source>
        <dbReference type="SAM" id="MobiDB-lite"/>
    </source>
</evidence>
<evidence type="ECO:0000259" key="2">
    <source>
        <dbReference type="Pfam" id="PF14479"/>
    </source>
</evidence>
<comment type="caution">
    <text evidence="3">The sequence shown here is derived from an EMBL/GenBank/DDBJ whole genome shotgun (WGS) entry which is preliminary data.</text>
</comment>
<dbReference type="Proteomes" id="UP001391051">
    <property type="component" value="Unassembled WGS sequence"/>
</dbReference>
<organism evidence="3 4">
    <name type="scientific">Apiospora aurea</name>
    <dbReference type="NCBI Taxonomy" id="335848"/>
    <lineage>
        <taxon>Eukaryota</taxon>
        <taxon>Fungi</taxon>
        <taxon>Dikarya</taxon>
        <taxon>Ascomycota</taxon>
        <taxon>Pezizomycotina</taxon>
        <taxon>Sordariomycetes</taxon>
        <taxon>Xylariomycetidae</taxon>
        <taxon>Amphisphaeriales</taxon>
        <taxon>Apiosporaceae</taxon>
        <taxon>Apiospora</taxon>
    </lineage>
</organism>
<sequence length="611" mass="69126">MAEAAGLGIGVASLAFELFSGCVKGYRLILGAIDMPKTSGHLLVRLQMEKDKLIGWAMLAGISEEETQLKPSMRFNRHTMVDTLKEIQTLLLDLARLRRQYKLELNIAEGSTQAEAEQPVNQTGGNAANATDDPVLDRYSRLEKRALEFFEKTRQVPRKLKWSALDNDKFEELLANLGKLNDGMMVFLEPYDREQLLKRQEITLMQVLQVSTKVDDLLGLLHSQEAANADNRHRRQHMFSDNSRQTYAERFERLTRFRALNLNIEHGGARQTSSISPRSEYNSRISRDGLELEDPVQSQTLEQFSSGRYQGQSVWVEWRYYEPHVEQCDDEDDEDIQDSREPPPFVHSRIARMADLLRGKDKPPEFCVPDCVGYVLDTQGCRLGLVYKPITPALGFIQPPVSLLDLFSERKKPSLTTRIQMGRLLASSIWYLHATQWLHKGLRSQNVVFETPVDFKSGLNSGTPRLVLCGFDYSRPAAIDETTESPVGNLWHELYRHPNAQFDFPVKAAGDSASWMWRPVHALLGIDTESSDPGSRLKASMVKTVRSRLLAQDSLEELEAQTGSLYAGCVKSCLSGDFTEEDNGSGEYGNESRLVAEFWENVLQKLESTCV</sequence>
<dbReference type="GeneID" id="92072887"/>
<dbReference type="PANTHER" id="PTHR37542:SF1">
    <property type="entry name" value="PRION-INHIBITION AND PROPAGATION HELO DOMAIN-CONTAINING PROTEIN"/>
    <property type="match status" value="1"/>
</dbReference>
<feature type="domain" description="Prion-inhibition and propagation HeLo" evidence="2">
    <location>
        <begin position="6"/>
        <end position="217"/>
    </location>
</feature>
<feature type="region of interest" description="Disordered" evidence="1">
    <location>
        <begin position="112"/>
        <end position="133"/>
    </location>
</feature>
<feature type="compositionally biased region" description="Polar residues" evidence="1">
    <location>
        <begin position="112"/>
        <end position="129"/>
    </location>
</feature>
<dbReference type="Gene3D" id="1.20.120.1020">
    <property type="entry name" value="Prion-inhibition and propagation, HeLo domain"/>
    <property type="match status" value="1"/>
</dbReference>
<gene>
    <name evidence="3" type="ORF">PG986_003603</name>
</gene>
<reference evidence="3 4" key="1">
    <citation type="submission" date="2023-01" db="EMBL/GenBank/DDBJ databases">
        <title>Analysis of 21 Apiospora genomes using comparative genomics revels a genus with tremendous synthesis potential of carbohydrate active enzymes and secondary metabolites.</title>
        <authorList>
            <person name="Sorensen T."/>
        </authorList>
    </citation>
    <scope>NUCLEOTIDE SEQUENCE [LARGE SCALE GENOMIC DNA]</scope>
    <source>
        <strain evidence="3 4">CBS 24483</strain>
    </source>
</reference>
<evidence type="ECO:0000313" key="4">
    <source>
        <dbReference type="Proteomes" id="UP001391051"/>
    </source>
</evidence>
<dbReference type="PANTHER" id="PTHR37542">
    <property type="entry name" value="HELO DOMAIN-CONTAINING PROTEIN-RELATED"/>
    <property type="match status" value="1"/>
</dbReference>
<dbReference type="InterPro" id="IPR038305">
    <property type="entry name" value="HeLo_sf"/>
</dbReference>
<dbReference type="InterPro" id="IPR029498">
    <property type="entry name" value="HeLo_dom"/>
</dbReference>